<dbReference type="SMART" id="SM00271">
    <property type="entry name" value="DnaJ"/>
    <property type="match status" value="1"/>
</dbReference>
<dbReference type="Pfam" id="PF00226">
    <property type="entry name" value="DnaJ"/>
    <property type="match status" value="1"/>
</dbReference>
<dbReference type="InterPro" id="IPR001623">
    <property type="entry name" value="DnaJ_domain"/>
</dbReference>
<evidence type="ECO:0000256" key="2">
    <source>
        <dbReference type="SAM" id="Phobius"/>
    </source>
</evidence>
<dbReference type="Gene3D" id="1.10.287.110">
    <property type="entry name" value="DnaJ domain"/>
    <property type="match status" value="1"/>
</dbReference>
<evidence type="ECO:0000256" key="1">
    <source>
        <dbReference type="SAM" id="MobiDB-lite"/>
    </source>
</evidence>
<reference evidence="3" key="1">
    <citation type="submission" date="2015-06" db="UniProtKB">
        <authorList>
            <consortium name="EnsemblPlants"/>
        </authorList>
    </citation>
    <scope>IDENTIFICATION</scope>
</reference>
<organism evidence="3">
    <name type="scientific">Aegilops tauschii</name>
    <name type="common">Tausch's goatgrass</name>
    <name type="synonym">Aegilops squarrosa</name>
    <dbReference type="NCBI Taxonomy" id="37682"/>
    <lineage>
        <taxon>Eukaryota</taxon>
        <taxon>Viridiplantae</taxon>
        <taxon>Streptophyta</taxon>
        <taxon>Embryophyta</taxon>
        <taxon>Tracheophyta</taxon>
        <taxon>Spermatophyta</taxon>
        <taxon>Magnoliopsida</taxon>
        <taxon>Liliopsida</taxon>
        <taxon>Poales</taxon>
        <taxon>Poaceae</taxon>
        <taxon>BOP clade</taxon>
        <taxon>Pooideae</taxon>
        <taxon>Triticodae</taxon>
        <taxon>Triticeae</taxon>
        <taxon>Triticinae</taxon>
        <taxon>Aegilops</taxon>
    </lineage>
</organism>
<dbReference type="PROSITE" id="PS50076">
    <property type="entry name" value="DNAJ_2"/>
    <property type="match status" value="1"/>
</dbReference>
<feature type="compositionally biased region" description="Low complexity" evidence="1">
    <location>
        <begin position="34"/>
        <end position="54"/>
    </location>
</feature>
<dbReference type="EnsemblPlants" id="EMT05725">
    <property type="protein sequence ID" value="EMT05725"/>
    <property type="gene ID" value="F775_29573"/>
</dbReference>
<evidence type="ECO:0000313" key="3">
    <source>
        <dbReference type="EnsemblPlants" id="EMT05725"/>
    </source>
</evidence>
<dbReference type="GO" id="GO:0005783">
    <property type="term" value="C:endoplasmic reticulum"/>
    <property type="evidence" value="ECO:0007669"/>
    <property type="project" value="UniProtKB-ARBA"/>
</dbReference>
<keyword evidence="2" id="KW-0812">Transmembrane</keyword>
<keyword evidence="2" id="KW-0472">Membrane</keyword>
<dbReference type="CDD" id="cd06257">
    <property type="entry name" value="DnaJ"/>
    <property type="match status" value="1"/>
</dbReference>
<dbReference type="SUPFAM" id="SSF46565">
    <property type="entry name" value="Chaperone J-domain"/>
    <property type="match status" value="1"/>
</dbReference>
<dbReference type="PANTHER" id="PTHR45283:SF1">
    <property type="entry name" value="NAD(P)H-QUINONE OXIDOREDUCTASE SUBUNIT T, CHLOROPLASTIC"/>
    <property type="match status" value="1"/>
</dbReference>
<feature type="transmembrane region" description="Helical" evidence="2">
    <location>
        <begin position="186"/>
        <end position="206"/>
    </location>
</feature>
<keyword evidence="2" id="KW-1133">Transmembrane helix</keyword>
<dbReference type="PRINTS" id="PR00625">
    <property type="entry name" value="JDOMAIN"/>
</dbReference>
<dbReference type="InterPro" id="IPR044618">
    <property type="entry name" value="NdhT-like"/>
</dbReference>
<feature type="region of interest" description="Disordered" evidence="1">
    <location>
        <begin position="30"/>
        <end position="62"/>
    </location>
</feature>
<dbReference type="PANTHER" id="PTHR45283">
    <property type="entry name" value="NAD(P)H-QUINONE OXIDOREDUCTASE SUBUNIT T, CHLOROPLASTIC"/>
    <property type="match status" value="1"/>
</dbReference>
<dbReference type="InterPro" id="IPR036869">
    <property type="entry name" value="J_dom_sf"/>
</dbReference>
<accession>M8AVN5</accession>
<name>M8AVN5_AEGTA</name>
<sequence>MAASTASSSPLTAFLHRHDVRSQRRARFVVAASTADAEPSPEATAAAASSTAGPGKKKTVDTRIHWSDPDEGFLGIAPGADLEEIKAAYRRLSKEYPPDTTRLPLKTASEKFIRLREVYKVLSKEESRRFYDWTLAQEAESRRLQQLRSRLEDPYELDLQNYEPVPDTVDRLGGKNMELSDQAMTALAFDIGIIIFSICCIIYALFFKEQY</sequence>
<dbReference type="AlphaFoldDB" id="M8AVN5"/>
<proteinExistence type="predicted"/>
<protein>
    <submittedName>
        <fullName evidence="3">Chaperone protein dnaJ</fullName>
    </submittedName>
</protein>